<feature type="compositionally biased region" description="Polar residues" evidence="1">
    <location>
        <begin position="92"/>
        <end position="109"/>
    </location>
</feature>
<feature type="compositionally biased region" description="Low complexity" evidence="1">
    <location>
        <begin position="12"/>
        <end position="23"/>
    </location>
</feature>
<feature type="compositionally biased region" description="Low complexity" evidence="1">
    <location>
        <begin position="74"/>
        <end position="84"/>
    </location>
</feature>
<name>A0AAW0FKY9_9APHY</name>
<dbReference type="Proteomes" id="UP001385951">
    <property type="component" value="Unassembled WGS sequence"/>
</dbReference>
<sequence>MSARQPFRPKPTQKTTSADDTTTGGIEHFHPTGLLDSPSKPSEEQPRTRPSTGIENGINKPLNIASFAKRKSDANNNPAAQPNAKARRTSHDANTSSAANPNSVNRSPAPQNPDLARIAAPRGRPSSPFNFANFPSGFVPTGRTSRLSDVQKTHTPSPGNDFSSNQAHIPTSDANLANSTAPPTFAQGFSGNAIRGSEHRRASSRPSLESINETAEEYNDSRGPLQFSDGQDVPSSDNLTLEVSVHQDRMNGAIKRPHRTQIGEEELDYGTGAKRYRSDIPLDDQQFAYAIQYGRESASVPPNNPMGLDSVGHSSYQQQYPLASPTTNPREDNALRRLLGQDLDEYAEKHYERYLETKKKWAECDYEEWKAGADEIMGKFTKMIDSVKEHMITKLSLYTTLHSSITDHRTVLADRETDLKNVRESLVRDGANVVGDMNKTSEQPASLAE</sequence>
<organism evidence="2 3">
    <name type="scientific">Cerrena zonata</name>
    <dbReference type="NCBI Taxonomy" id="2478898"/>
    <lineage>
        <taxon>Eukaryota</taxon>
        <taxon>Fungi</taxon>
        <taxon>Dikarya</taxon>
        <taxon>Basidiomycota</taxon>
        <taxon>Agaricomycotina</taxon>
        <taxon>Agaricomycetes</taxon>
        <taxon>Polyporales</taxon>
        <taxon>Cerrenaceae</taxon>
        <taxon>Cerrena</taxon>
    </lineage>
</organism>
<evidence type="ECO:0000313" key="2">
    <source>
        <dbReference type="EMBL" id="KAK7678016.1"/>
    </source>
</evidence>
<gene>
    <name evidence="2" type="ORF">QCA50_018956</name>
</gene>
<keyword evidence="3" id="KW-1185">Reference proteome</keyword>
<evidence type="ECO:0000256" key="1">
    <source>
        <dbReference type="SAM" id="MobiDB-lite"/>
    </source>
</evidence>
<reference evidence="2 3" key="1">
    <citation type="submission" date="2022-09" db="EMBL/GenBank/DDBJ databases">
        <authorList>
            <person name="Palmer J.M."/>
        </authorList>
    </citation>
    <scope>NUCLEOTIDE SEQUENCE [LARGE SCALE GENOMIC DNA]</scope>
    <source>
        <strain evidence="2 3">DSM 7382</strain>
    </source>
</reference>
<feature type="compositionally biased region" description="Polar residues" evidence="1">
    <location>
        <begin position="142"/>
        <end position="190"/>
    </location>
</feature>
<dbReference type="EMBL" id="JASBNA010000078">
    <property type="protein sequence ID" value="KAK7678016.1"/>
    <property type="molecule type" value="Genomic_DNA"/>
</dbReference>
<comment type="caution">
    <text evidence="2">The sequence shown here is derived from an EMBL/GenBank/DDBJ whole genome shotgun (WGS) entry which is preliminary data.</text>
</comment>
<evidence type="ECO:0008006" key="4">
    <source>
        <dbReference type="Google" id="ProtNLM"/>
    </source>
</evidence>
<accession>A0AAW0FKY9</accession>
<protein>
    <recommendedName>
        <fullName evidence="4">Extracellular mutant protein 11 C-terminal domain-containing protein</fullName>
    </recommendedName>
</protein>
<feature type="compositionally biased region" description="Polar residues" evidence="1">
    <location>
        <begin position="204"/>
        <end position="213"/>
    </location>
</feature>
<proteinExistence type="predicted"/>
<feature type="region of interest" description="Disordered" evidence="1">
    <location>
        <begin position="1"/>
        <end position="236"/>
    </location>
</feature>
<evidence type="ECO:0000313" key="3">
    <source>
        <dbReference type="Proteomes" id="UP001385951"/>
    </source>
</evidence>
<dbReference type="AlphaFoldDB" id="A0AAW0FKY9"/>